<sequence length="496" mass="53941">MDHITPENDVTVKSQLDQENSGNAWHSLKDLTPSKLCCIIYPRPATEWLVKHRNWVAEAEKQNIHIYSDVWITEEGILEPIVKLEGPRNPDVIDFADNLVKVCGFKVLLQFQDSQKDKEVGEDSNSSSNEPNGGNGKKATSDPAGALDDNDNVAQDQGGDRNKNQEEGKDEGSHRDEHENSGRVEEGNRDWNENRSSSGTGDGTQGGGGGGGRGRSGGGGGGGGGGGDKKDRGESGNRNGTGGGDGGGDGSGGEGNGSSDVPYVQTGITWHFRLPSPNPKTMLVFFTRIHFRFPVKATEAKSAPYPHDHLGTCTIQLEESGSGWQLQKGWVHAWVNENAKSLTVESEYAHIKAPRHYQKLWNIGATVTGAHVPSGSITGGIGRNTNTHMFRPFYTTPAAARLQHGIRGKALQIHRAKTSGMLTGKPELPIEMTVESAMDQAQMNIETYWTLAPGKRESNYEHEDPFKSLEALFICHNLTIPNIFNFSSHNFEDTEF</sequence>
<feature type="compositionally biased region" description="Gly residues" evidence="1">
    <location>
        <begin position="239"/>
        <end position="256"/>
    </location>
</feature>
<dbReference type="HOGENOM" id="CLU_020997_0_0_1"/>
<keyword evidence="3" id="KW-1185">Reference proteome</keyword>
<accession>A0A0D0AIM9</accession>
<feature type="region of interest" description="Disordered" evidence="1">
    <location>
        <begin position="115"/>
        <end position="262"/>
    </location>
</feature>
<evidence type="ECO:0000313" key="2">
    <source>
        <dbReference type="EMBL" id="KIK49970.1"/>
    </source>
</evidence>
<evidence type="ECO:0000256" key="1">
    <source>
        <dbReference type="SAM" id="MobiDB-lite"/>
    </source>
</evidence>
<protein>
    <submittedName>
        <fullName evidence="2">Unplaced genomic scaffold GYMLUscaffold_199, whole genome shotgun sequence</fullName>
    </submittedName>
</protein>
<dbReference type="Proteomes" id="UP000053593">
    <property type="component" value="Unassembled WGS sequence"/>
</dbReference>
<feature type="compositionally biased region" description="Gly residues" evidence="1">
    <location>
        <begin position="200"/>
        <end position="226"/>
    </location>
</feature>
<organism evidence="2 3">
    <name type="scientific">Collybiopsis luxurians FD-317 M1</name>
    <dbReference type="NCBI Taxonomy" id="944289"/>
    <lineage>
        <taxon>Eukaryota</taxon>
        <taxon>Fungi</taxon>
        <taxon>Dikarya</taxon>
        <taxon>Basidiomycota</taxon>
        <taxon>Agaricomycotina</taxon>
        <taxon>Agaricomycetes</taxon>
        <taxon>Agaricomycetidae</taxon>
        <taxon>Agaricales</taxon>
        <taxon>Marasmiineae</taxon>
        <taxon>Omphalotaceae</taxon>
        <taxon>Collybiopsis</taxon>
        <taxon>Collybiopsis luxurians</taxon>
    </lineage>
</organism>
<reference evidence="2 3" key="1">
    <citation type="submission" date="2014-04" db="EMBL/GenBank/DDBJ databases">
        <title>Evolutionary Origins and Diversification of the Mycorrhizal Mutualists.</title>
        <authorList>
            <consortium name="DOE Joint Genome Institute"/>
            <consortium name="Mycorrhizal Genomics Consortium"/>
            <person name="Kohler A."/>
            <person name="Kuo A."/>
            <person name="Nagy L.G."/>
            <person name="Floudas D."/>
            <person name="Copeland A."/>
            <person name="Barry K.W."/>
            <person name="Cichocki N."/>
            <person name="Veneault-Fourrey C."/>
            <person name="LaButti K."/>
            <person name="Lindquist E.A."/>
            <person name="Lipzen A."/>
            <person name="Lundell T."/>
            <person name="Morin E."/>
            <person name="Murat C."/>
            <person name="Riley R."/>
            <person name="Ohm R."/>
            <person name="Sun H."/>
            <person name="Tunlid A."/>
            <person name="Henrissat B."/>
            <person name="Grigoriev I.V."/>
            <person name="Hibbett D.S."/>
            <person name="Martin F."/>
        </authorList>
    </citation>
    <scope>NUCLEOTIDE SEQUENCE [LARGE SCALE GENOMIC DNA]</scope>
    <source>
        <strain evidence="2 3">FD-317 M1</strain>
    </source>
</reference>
<feature type="compositionally biased region" description="Basic and acidic residues" evidence="1">
    <location>
        <begin position="158"/>
        <end position="193"/>
    </location>
</feature>
<feature type="compositionally biased region" description="Low complexity" evidence="1">
    <location>
        <begin position="123"/>
        <end position="132"/>
    </location>
</feature>
<name>A0A0D0AIM9_9AGAR</name>
<dbReference type="AlphaFoldDB" id="A0A0D0AIM9"/>
<dbReference type="EMBL" id="KN834947">
    <property type="protein sequence ID" value="KIK49970.1"/>
    <property type="molecule type" value="Genomic_DNA"/>
</dbReference>
<evidence type="ECO:0000313" key="3">
    <source>
        <dbReference type="Proteomes" id="UP000053593"/>
    </source>
</evidence>
<gene>
    <name evidence="2" type="ORF">GYMLUDRAFT_65467</name>
</gene>
<proteinExistence type="predicted"/>